<evidence type="ECO:0000256" key="1">
    <source>
        <dbReference type="SAM" id="MobiDB-lite"/>
    </source>
</evidence>
<evidence type="ECO:0000313" key="2">
    <source>
        <dbReference type="EMBL" id="CAG8495683.1"/>
    </source>
</evidence>
<protein>
    <submittedName>
        <fullName evidence="2">30994_t:CDS:1</fullName>
    </submittedName>
</protein>
<reference evidence="2 3" key="1">
    <citation type="submission" date="2021-06" db="EMBL/GenBank/DDBJ databases">
        <authorList>
            <person name="Kallberg Y."/>
            <person name="Tangrot J."/>
            <person name="Rosling A."/>
        </authorList>
    </citation>
    <scope>NUCLEOTIDE SEQUENCE [LARGE SCALE GENOMIC DNA]</scope>
    <source>
        <strain evidence="2 3">120-4 pot B 10/14</strain>
    </source>
</reference>
<proteinExistence type="predicted"/>
<comment type="caution">
    <text evidence="2">The sequence shown here is derived from an EMBL/GenBank/DDBJ whole genome shotgun (WGS) entry which is preliminary data.</text>
</comment>
<sequence>MATLKESQFIPISKINQIEFKSKGINFLDLKVDGNNKSQKILEKKAKKVKVMSIDETTTEVEGPRREGKESSSNEVHHLKCSNFKQHDKKDNYYTLAFVVMSVESRRIVWKKAT</sequence>
<dbReference type="EMBL" id="CAJVQB010000564">
    <property type="protein sequence ID" value="CAG8495683.1"/>
    <property type="molecule type" value="Genomic_DNA"/>
</dbReference>
<feature type="region of interest" description="Disordered" evidence="1">
    <location>
        <begin position="57"/>
        <end position="78"/>
    </location>
</feature>
<evidence type="ECO:0000313" key="3">
    <source>
        <dbReference type="Proteomes" id="UP000789901"/>
    </source>
</evidence>
<accession>A0ABM8W0T4</accession>
<name>A0ABM8W0T4_GIGMA</name>
<feature type="compositionally biased region" description="Basic and acidic residues" evidence="1">
    <location>
        <begin position="62"/>
        <end position="78"/>
    </location>
</feature>
<dbReference type="Proteomes" id="UP000789901">
    <property type="component" value="Unassembled WGS sequence"/>
</dbReference>
<gene>
    <name evidence="2" type="ORF">GMARGA_LOCUS1943</name>
</gene>
<organism evidence="2 3">
    <name type="scientific">Gigaspora margarita</name>
    <dbReference type="NCBI Taxonomy" id="4874"/>
    <lineage>
        <taxon>Eukaryota</taxon>
        <taxon>Fungi</taxon>
        <taxon>Fungi incertae sedis</taxon>
        <taxon>Mucoromycota</taxon>
        <taxon>Glomeromycotina</taxon>
        <taxon>Glomeromycetes</taxon>
        <taxon>Diversisporales</taxon>
        <taxon>Gigasporaceae</taxon>
        <taxon>Gigaspora</taxon>
    </lineage>
</organism>
<keyword evidence="3" id="KW-1185">Reference proteome</keyword>